<feature type="domain" description="NACHT" evidence="2">
    <location>
        <begin position="453"/>
        <end position="615"/>
    </location>
</feature>
<dbReference type="PRINTS" id="PR00364">
    <property type="entry name" value="DISEASERSIST"/>
</dbReference>
<dbReference type="EMBL" id="LYXE01000118">
    <property type="protein sequence ID" value="PDV97939.1"/>
    <property type="molecule type" value="Genomic_DNA"/>
</dbReference>
<dbReference type="SUPFAM" id="SSF48452">
    <property type="entry name" value="TPR-like"/>
    <property type="match status" value="2"/>
</dbReference>
<evidence type="ECO:0000313" key="5">
    <source>
        <dbReference type="Proteomes" id="UP000220922"/>
    </source>
</evidence>
<dbReference type="InterPro" id="IPR007111">
    <property type="entry name" value="NACHT_NTPase"/>
</dbReference>
<dbReference type="Gene3D" id="3.40.50.300">
    <property type="entry name" value="P-loop containing nucleotide triphosphate hydrolases"/>
    <property type="match status" value="1"/>
</dbReference>
<reference evidence="4 5" key="1">
    <citation type="submission" date="2016-05" db="EMBL/GenBank/DDBJ databases">
        <authorList>
            <person name="Lavstsen T."/>
            <person name="Jespersen J.S."/>
        </authorList>
    </citation>
    <scope>NUCLEOTIDE SEQUENCE [LARGE SCALE GENOMIC DNA]</scope>
    <source>
        <strain evidence="4 5">B7-9</strain>
    </source>
</reference>
<accession>A0A2H3KJ82</accession>
<dbReference type="Pfam" id="PF05729">
    <property type="entry name" value="NACHT"/>
    <property type="match status" value="1"/>
</dbReference>
<feature type="region of interest" description="Disordered" evidence="1">
    <location>
        <begin position="1175"/>
        <end position="1194"/>
    </location>
</feature>
<dbReference type="SUPFAM" id="SSF52540">
    <property type="entry name" value="P-loop containing nucleoside triphosphate hydrolases"/>
    <property type="match status" value="1"/>
</dbReference>
<dbReference type="InterPro" id="IPR011990">
    <property type="entry name" value="TPR-like_helical_dom_sf"/>
</dbReference>
<dbReference type="AlphaFoldDB" id="A0A2H3KJ82"/>
<dbReference type="InterPro" id="IPR027417">
    <property type="entry name" value="P-loop_NTPase"/>
</dbReference>
<name>A0A2H3KJ82_9CHLR</name>
<dbReference type="PANTHER" id="PTHR10098:SF106">
    <property type="entry name" value="TETRATRICOPEPTIDE REPEAT PROTEIN 28-LIKE PROTEIN"/>
    <property type="match status" value="1"/>
</dbReference>
<comment type="caution">
    <text evidence="4">The sequence shown here is derived from an EMBL/GenBank/DDBJ whole genome shotgun (WGS) entry which is preliminary data.</text>
</comment>
<dbReference type="InterPro" id="IPR019734">
    <property type="entry name" value="TPR_rpt"/>
</dbReference>
<gene>
    <name evidence="4" type="ORF">A9Q02_16805</name>
</gene>
<protein>
    <submittedName>
        <fullName evidence="4">Uncharacterized protein</fullName>
    </submittedName>
</protein>
<dbReference type="RefSeq" id="WP_097653977.1">
    <property type="nucleotide sequence ID" value="NZ_LYXE01000118.1"/>
</dbReference>
<feature type="domain" description="CHAT" evidence="3">
    <location>
        <begin position="73"/>
        <end position="380"/>
    </location>
</feature>
<sequence length="1194" mass="132686">MTTILIREIATAADGPNATLSIDGQGEYPVTVRDPFDPEEERLLEWYFEQWLHFPFTNSVRAATAARSIQTYGTRLFDQLFADRSAFAHYSQVRQTNLGEIRMEIAGSPAFHALHWEALYDPTLQKHLALEATMVRRTSAPPALRAEARPGPTINLLLVTARPGGAHDVGYRTIARPLVELLRQSKLPVQVDLVRPGSYQALVNHLNDTRDRHGPGYYHIIHFDLHGGLLRYDEFDRFDQAARHLSAHTFIGSRYGRGTLEPYEGQKAFLFFEGATEGKPDPAEASEVAALLQTHQILIVILNACQSGKQVGASETSLGARLMQAGVRLVLAMSYSVTVSAAERAMQTLYSQLFAAADVAHAVRRARSELHADKRRRAYYRQIIELDDWLLPVVYQNAPVRLHPTPMGSEEQAAFYERQAQRYVVAAPTYGFIGRDLDILAIERRLLGTKNLLLVRGMGGAGKTTLLRHLGAWWQTTGLVDQVFAFAYDQRAWTHQQILDAIAQKLLTSKEYTDFQARSPAAQQALIAARLRATRHLLILDNLESITGVELAIRHTLPETERAALHSLLGALADGQTLVLLGSRAAEAWLSPGTFGNNRYELPGLDAEAASDLAEAIIKRQGGAQYRGTEELTRLIGLLGGFPLALEVVLPNLAHQRPAEILEALQAGDAVIDPNADTQDKTRSILRCIDYSFSNLDPEAQTLLTCLAPFVGVIFTNTLGSYIAKLKQQPALAGLPLDRLPEVVQAAVAWGLLAPHPQAGGFLSIQPTLPYFLRHRLAEAAPHGLSEAIARAFVALYQQFGAEMNRLLTAKEAQQRQLGAAFAGLEYENLLAALEAALTHQLSLTGIYVALDEFWDITQEHQRGIIVGERARQALARYPVERLQDRDGFFLMRVGGDIARRRQNAREYDRAAEIYTSQLPLVDQLLGYPEKQRGLWKAVTYHELGRVAQAQRQWAQAERSYQQALALKIEFNDRYSQASTYGQMGIVAQEQRQWAQAERSYQQALALFVEFNDRYSQASTYHNLGRVAQEQRQWAQAEGYYQQALAIYVEFNDRYEQAGTYHQLGRVAEEQRQWAQAEGFYQQALALKIEFNDRYEQASTYGQLGLLAEAQGQLAQAQQHLLQALAIFAEYSDQHSLGITLQNLARLRAASGDATLAAAVAQVLGVSVAEAEQQLQAAAPKDAPEQQGGAEPNA</sequence>
<dbReference type="Proteomes" id="UP000220922">
    <property type="component" value="Unassembled WGS sequence"/>
</dbReference>
<evidence type="ECO:0000259" key="3">
    <source>
        <dbReference type="Pfam" id="PF12770"/>
    </source>
</evidence>
<proteinExistence type="predicted"/>
<dbReference type="SMART" id="SM00028">
    <property type="entry name" value="TPR"/>
    <property type="match status" value="5"/>
</dbReference>
<dbReference type="InterPro" id="IPR024983">
    <property type="entry name" value="CHAT_dom"/>
</dbReference>
<dbReference type="Pfam" id="PF13424">
    <property type="entry name" value="TPR_12"/>
    <property type="match status" value="2"/>
</dbReference>
<dbReference type="OrthoDB" id="135224at2"/>
<evidence type="ECO:0000313" key="4">
    <source>
        <dbReference type="EMBL" id="PDV97939.1"/>
    </source>
</evidence>
<evidence type="ECO:0000256" key="1">
    <source>
        <dbReference type="SAM" id="MobiDB-lite"/>
    </source>
</evidence>
<evidence type="ECO:0000259" key="2">
    <source>
        <dbReference type="Pfam" id="PF05729"/>
    </source>
</evidence>
<keyword evidence="5" id="KW-1185">Reference proteome</keyword>
<dbReference type="PANTHER" id="PTHR10098">
    <property type="entry name" value="RAPSYN-RELATED"/>
    <property type="match status" value="1"/>
</dbReference>
<dbReference type="Pfam" id="PF12770">
    <property type="entry name" value="CHAT"/>
    <property type="match status" value="1"/>
</dbReference>
<dbReference type="Gene3D" id="1.25.40.10">
    <property type="entry name" value="Tetratricopeptide repeat domain"/>
    <property type="match status" value="2"/>
</dbReference>
<organism evidence="4 5">
    <name type="scientific">Candidatus Chloroploca asiatica</name>
    <dbReference type="NCBI Taxonomy" id="1506545"/>
    <lineage>
        <taxon>Bacteria</taxon>
        <taxon>Bacillati</taxon>
        <taxon>Chloroflexota</taxon>
        <taxon>Chloroflexia</taxon>
        <taxon>Chloroflexales</taxon>
        <taxon>Chloroflexineae</taxon>
        <taxon>Oscillochloridaceae</taxon>
        <taxon>Candidatus Chloroploca</taxon>
    </lineage>
</organism>